<organism evidence="2 3">
    <name type="scientific">Desulfosporosinus metallidurans</name>
    <dbReference type="NCBI Taxonomy" id="1888891"/>
    <lineage>
        <taxon>Bacteria</taxon>
        <taxon>Bacillati</taxon>
        <taxon>Bacillota</taxon>
        <taxon>Clostridia</taxon>
        <taxon>Eubacteriales</taxon>
        <taxon>Desulfitobacteriaceae</taxon>
        <taxon>Desulfosporosinus</taxon>
    </lineage>
</organism>
<dbReference type="EMBL" id="MLBF01000041">
    <property type="protein sequence ID" value="OLN28566.1"/>
    <property type="molecule type" value="Genomic_DNA"/>
</dbReference>
<dbReference type="STRING" id="1888891.DSOL_3944"/>
<dbReference type="AlphaFoldDB" id="A0A1Q8QMK0"/>
<gene>
    <name evidence="2" type="ORF">DSOL_3944</name>
</gene>
<evidence type="ECO:0000313" key="2">
    <source>
        <dbReference type="EMBL" id="OLN28566.1"/>
    </source>
</evidence>
<dbReference type="InterPro" id="IPR025668">
    <property type="entry name" value="Tnp_DDE_dom"/>
</dbReference>
<sequence length="185" mass="20838">MEALKQDPGYQTIKDHDTVPDERTLRYLLAKLTEKLRKVNDALLSLKADLDGPRSVWLDFDDSVITVFGNQEGSEVGYNPRYHGRSSYKVKVTFVSGSAELFNADLCGGKTASNGGFLEFLKETLAKIDPRKTVVEGIRIDRGFFDEANFIYLEDEGLQYVCKGKMTGGMKKILDYLNEQTHRSP</sequence>
<protein>
    <submittedName>
        <fullName evidence="2">IS1380-Spn1, transposase</fullName>
    </submittedName>
</protein>
<reference evidence="2 3" key="1">
    <citation type="submission" date="2016-09" db="EMBL/GenBank/DDBJ databases">
        <title>Complete genome of Desulfosporosinus sp. OL.</title>
        <authorList>
            <person name="Mardanov A."/>
            <person name="Beletsky A."/>
            <person name="Panova A."/>
            <person name="Karnachuk O."/>
            <person name="Ravin N."/>
        </authorList>
    </citation>
    <scope>NUCLEOTIDE SEQUENCE [LARGE SCALE GENOMIC DNA]</scope>
    <source>
        <strain evidence="2 3">OL</strain>
    </source>
</reference>
<comment type="caution">
    <text evidence="2">The sequence shown here is derived from an EMBL/GenBank/DDBJ whole genome shotgun (WGS) entry which is preliminary data.</text>
</comment>
<accession>A0A1Q8QMK0</accession>
<dbReference type="Proteomes" id="UP000186102">
    <property type="component" value="Unassembled WGS sequence"/>
</dbReference>
<evidence type="ECO:0000259" key="1">
    <source>
        <dbReference type="Pfam" id="PF13701"/>
    </source>
</evidence>
<proteinExistence type="predicted"/>
<feature type="domain" description="Transposase DDE" evidence="1">
    <location>
        <begin position="30"/>
        <end position="181"/>
    </location>
</feature>
<name>A0A1Q8QMK0_9FIRM</name>
<keyword evidence="3" id="KW-1185">Reference proteome</keyword>
<dbReference type="Pfam" id="PF13701">
    <property type="entry name" value="DDE_Tnp_1_4"/>
    <property type="match status" value="1"/>
</dbReference>
<evidence type="ECO:0000313" key="3">
    <source>
        <dbReference type="Proteomes" id="UP000186102"/>
    </source>
</evidence>